<dbReference type="InterPro" id="IPR050620">
    <property type="entry name" value="Thioredoxin_H-type-like"/>
</dbReference>
<dbReference type="AlphaFoldDB" id="A0A8J6CBT3"/>
<dbReference type="OrthoDB" id="10263751at2759"/>
<reference evidence="2" key="1">
    <citation type="submission" date="2021-05" db="EMBL/GenBank/DDBJ databases">
        <title>The genome of the haptophyte Pavlova lutheri (Diacronema luteri, Pavlovales) - a model for lipid biosynthesis in eukaryotic algae.</title>
        <authorList>
            <person name="Hulatt C.J."/>
            <person name="Posewitz M.C."/>
        </authorList>
    </citation>
    <scope>NUCLEOTIDE SEQUENCE</scope>
    <source>
        <strain evidence="2">NIVA-4/92</strain>
    </source>
</reference>
<dbReference type="OMA" id="VDAHASW"/>
<protein>
    <recommendedName>
        <fullName evidence="1">Thioredoxin domain-containing protein</fullName>
    </recommendedName>
</protein>
<proteinExistence type="predicted"/>
<name>A0A8J6CBT3_DIALT</name>
<evidence type="ECO:0000313" key="3">
    <source>
        <dbReference type="Proteomes" id="UP000751190"/>
    </source>
</evidence>
<feature type="domain" description="Thioredoxin" evidence="1">
    <location>
        <begin position="15"/>
        <end position="109"/>
    </location>
</feature>
<sequence>MAASVAHKFVERVDSNEDWHVLVEKTTGSLIVVDAHASWTGPCYALDRVLTSLFYEMGQEYDVKFLQAPSDRVAALADLKGTSRPTFLLFRNGVEVERVEGAIAPKLLHAIRRLAVKKGSAAGRLKADVTSALSYS</sequence>
<comment type="caution">
    <text evidence="2">The sequence shown here is derived from an EMBL/GenBank/DDBJ whole genome shotgun (WGS) entry which is preliminary data.</text>
</comment>
<accession>A0A8J6CBT3</accession>
<keyword evidence="3" id="KW-1185">Reference proteome</keyword>
<dbReference type="PANTHER" id="PTHR10438:SF468">
    <property type="entry name" value="THIOREDOXIN-1-RELATED"/>
    <property type="match status" value="1"/>
</dbReference>
<gene>
    <name evidence="2" type="ORF">KFE25_007650</name>
</gene>
<evidence type="ECO:0000313" key="2">
    <source>
        <dbReference type="EMBL" id="KAG8469132.1"/>
    </source>
</evidence>
<dbReference type="Proteomes" id="UP000751190">
    <property type="component" value="Unassembled WGS sequence"/>
</dbReference>
<dbReference type="InterPro" id="IPR013766">
    <property type="entry name" value="Thioredoxin_domain"/>
</dbReference>
<dbReference type="Gene3D" id="3.40.30.10">
    <property type="entry name" value="Glutaredoxin"/>
    <property type="match status" value="1"/>
</dbReference>
<organism evidence="2 3">
    <name type="scientific">Diacronema lutheri</name>
    <name type="common">Unicellular marine alga</name>
    <name type="synonym">Monochrysis lutheri</name>
    <dbReference type="NCBI Taxonomy" id="2081491"/>
    <lineage>
        <taxon>Eukaryota</taxon>
        <taxon>Haptista</taxon>
        <taxon>Haptophyta</taxon>
        <taxon>Pavlovophyceae</taxon>
        <taxon>Pavlovales</taxon>
        <taxon>Pavlovaceae</taxon>
        <taxon>Diacronema</taxon>
    </lineage>
</organism>
<dbReference type="PANTHER" id="PTHR10438">
    <property type="entry name" value="THIOREDOXIN"/>
    <property type="match status" value="1"/>
</dbReference>
<dbReference type="InterPro" id="IPR036249">
    <property type="entry name" value="Thioredoxin-like_sf"/>
</dbReference>
<evidence type="ECO:0000259" key="1">
    <source>
        <dbReference type="Pfam" id="PF00085"/>
    </source>
</evidence>
<dbReference type="EMBL" id="JAGTXO010000003">
    <property type="protein sequence ID" value="KAG8469132.1"/>
    <property type="molecule type" value="Genomic_DNA"/>
</dbReference>
<dbReference type="Pfam" id="PF00085">
    <property type="entry name" value="Thioredoxin"/>
    <property type="match status" value="1"/>
</dbReference>
<dbReference type="SUPFAM" id="SSF52833">
    <property type="entry name" value="Thioredoxin-like"/>
    <property type="match status" value="1"/>
</dbReference>